<dbReference type="PANTHER" id="PTHR43037">
    <property type="entry name" value="UNNAMED PRODUCT-RELATED"/>
    <property type="match status" value="1"/>
</dbReference>
<evidence type="ECO:0008006" key="6">
    <source>
        <dbReference type="Google" id="ProtNLM"/>
    </source>
</evidence>
<evidence type="ECO:0000256" key="2">
    <source>
        <dbReference type="SAM" id="MobiDB-lite"/>
    </source>
</evidence>
<sequence>MYKNIVFIVLIVTTLASVNALTLTDKSFFWAPGSTMWYLEYLPPTYSPTATGSAKSPVIIFLHGAGENGSGQKSDLVKLKNAGGSIPYYINNNQWNVSSPFIVLAPQTWGWWDEPKVTPLAQQIATLYPGADTTRIYLTGLSQGGAGVWDSIRKTKAKTDLYAAAVPICGAQNYVASTDWQAPVQSGIPIWAFHNSNDPTVGVGNTNNWIAGLNGQGICPTALKTIFTSSSHDAWTAVYGPTSSINIYAWFLQFTNQRPLASCVTSTTSTTTAPPTTTVAASTTSTTTAPPTTTVAASTTSTTTAPPTTTTTTSTTGTPAYGTWQQKFSTSPSYGYWEYKPSFVPSGGKYPLLVFLHGSDAASNGSVTSTELNKLLVSSLPKFINNGQWNPAYPFLVVAPQSDLVNGNYYWQNAESILTNILSVYSSIIDPTRVYITGQGRGASGITMLSATNINKLAAAHMVRIFNDINPTYGSLFVSTNLPTWFYINQDDPHVPLSYQNNWVNYLTTTNPITPAVRSTSNPTGGLNSINDAYNPANPAATNLYTWFLTYTN</sequence>
<dbReference type="OrthoDB" id="18700at2759"/>
<name>A0A151Z2Y0_TIELA</name>
<dbReference type="SUPFAM" id="SSF53474">
    <property type="entry name" value="alpha/beta-Hydrolases"/>
    <property type="match status" value="2"/>
</dbReference>
<keyword evidence="1 3" id="KW-0732">Signal</keyword>
<protein>
    <recommendedName>
        <fullName evidence="6">Phospholipase/carboxylesterase/thioesterase domain-containing protein</fullName>
    </recommendedName>
</protein>
<dbReference type="AlphaFoldDB" id="A0A151Z2Y0"/>
<dbReference type="Proteomes" id="UP000076078">
    <property type="component" value="Unassembled WGS sequence"/>
</dbReference>
<dbReference type="PANTHER" id="PTHR43037:SF1">
    <property type="entry name" value="BLL1128 PROTEIN"/>
    <property type="match status" value="1"/>
</dbReference>
<evidence type="ECO:0000313" key="5">
    <source>
        <dbReference type="Proteomes" id="UP000076078"/>
    </source>
</evidence>
<comment type="caution">
    <text evidence="4">The sequence shown here is derived from an EMBL/GenBank/DDBJ whole genome shotgun (WGS) entry which is preliminary data.</text>
</comment>
<dbReference type="InParanoid" id="A0A151Z2Y0"/>
<dbReference type="InterPro" id="IPR050955">
    <property type="entry name" value="Plant_Biomass_Hydrol_Est"/>
</dbReference>
<feature type="chain" id="PRO_5007592823" description="Phospholipase/carboxylesterase/thioesterase domain-containing protein" evidence="3">
    <location>
        <begin position="21"/>
        <end position="553"/>
    </location>
</feature>
<dbReference type="STRING" id="361077.A0A151Z2Y0"/>
<reference evidence="4 5" key="1">
    <citation type="submission" date="2015-12" db="EMBL/GenBank/DDBJ databases">
        <title>Dictyostelia acquired genes for synthesis and detection of signals that induce cell-type specialization by lateral gene transfer from prokaryotes.</title>
        <authorList>
            <person name="Gloeckner G."/>
            <person name="Schaap P."/>
        </authorList>
    </citation>
    <scope>NUCLEOTIDE SEQUENCE [LARGE SCALE GENOMIC DNA]</scope>
    <source>
        <strain evidence="4 5">TK</strain>
    </source>
</reference>
<feature type="signal peptide" evidence="3">
    <location>
        <begin position="1"/>
        <end position="20"/>
    </location>
</feature>
<evidence type="ECO:0000256" key="1">
    <source>
        <dbReference type="ARBA" id="ARBA00022729"/>
    </source>
</evidence>
<dbReference type="EMBL" id="LODT01000051">
    <property type="protein sequence ID" value="KYQ88277.1"/>
    <property type="molecule type" value="Genomic_DNA"/>
</dbReference>
<feature type="region of interest" description="Disordered" evidence="2">
    <location>
        <begin position="266"/>
        <end position="318"/>
    </location>
</feature>
<organism evidence="4 5">
    <name type="scientific">Tieghemostelium lacteum</name>
    <name type="common">Slime mold</name>
    <name type="synonym">Dictyostelium lacteum</name>
    <dbReference type="NCBI Taxonomy" id="361077"/>
    <lineage>
        <taxon>Eukaryota</taxon>
        <taxon>Amoebozoa</taxon>
        <taxon>Evosea</taxon>
        <taxon>Eumycetozoa</taxon>
        <taxon>Dictyostelia</taxon>
        <taxon>Dictyosteliales</taxon>
        <taxon>Raperosteliaceae</taxon>
        <taxon>Tieghemostelium</taxon>
    </lineage>
</organism>
<dbReference type="InterPro" id="IPR029058">
    <property type="entry name" value="AB_hydrolase_fold"/>
</dbReference>
<proteinExistence type="predicted"/>
<accession>A0A151Z2Y0</accession>
<evidence type="ECO:0000313" key="4">
    <source>
        <dbReference type="EMBL" id="KYQ88277.1"/>
    </source>
</evidence>
<evidence type="ECO:0000256" key="3">
    <source>
        <dbReference type="SAM" id="SignalP"/>
    </source>
</evidence>
<keyword evidence="5" id="KW-1185">Reference proteome</keyword>
<dbReference type="Gene3D" id="3.40.50.1820">
    <property type="entry name" value="alpha/beta hydrolase"/>
    <property type="match status" value="2"/>
</dbReference>
<gene>
    <name evidence="4" type="ORF">DLAC_10968</name>
</gene>